<proteinExistence type="predicted"/>
<keyword evidence="2" id="KW-1185">Reference proteome</keyword>
<reference evidence="1 2" key="1">
    <citation type="journal article" date="2012" name="J. Bacteriol.">
        <title>Draft Genome Sequence of Cecembia lonarensis Strain LW9T, Isolated from Lonar Lake, a Haloalkaline Lake in India.</title>
        <authorList>
            <person name="Shivaji S."/>
            <person name="Ara S."/>
            <person name="Singh A."/>
            <person name="Pinnaka A.K."/>
        </authorList>
    </citation>
    <scope>NUCLEOTIDE SEQUENCE [LARGE SCALE GENOMIC DNA]</scope>
    <source>
        <strain evidence="1 2">LW9</strain>
    </source>
</reference>
<evidence type="ECO:0000313" key="2">
    <source>
        <dbReference type="Proteomes" id="UP000004478"/>
    </source>
</evidence>
<protein>
    <submittedName>
        <fullName evidence="1">Uncharacterized protein</fullName>
    </submittedName>
</protein>
<accession>K1KSY3</accession>
<evidence type="ECO:0000313" key="1">
    <source>
        <dbReference type="EMBL" id="EKB47250.1"/>
    </source>
</evidence>
<organism evidence="1 2">
    <name type="scientific">Cecembia lonarensis (strain CCUG 58316 / KCTC 22772 / LW9)</name>
    <dbReference type="NCBI Taxonomy" id="1225176"/>
    <lineage>
        <taxon>Bacteria</taxon>
        <taxon>Pseudomonadati</taxon>
        <taxon>Bacteroidota</taxon>
        <taxon>Cytophagia</taxon>
        <taxon>Cytophagales</taxon>
        <taxon>Cyclobacteriaceae</taxon>
        <taxon>Cecembia</taxon>
    </lineage>
</organism>
<dbReference type="OrthoDB" id="966155at2"/>
<dbReference type="Proteomes" id="UP000004478">
    <property type="component" value="Unassembled WGS sequence"/>
</dbReference>
<dbReference type="EMBL" id="AMGM01000176">
    <property type="protein sequence ID" value="EKB47250.1"/>
    <property type="molecule type" value="Genomic_DNA"/>
</dbReference>
<dbReference type="AlphaFoldDB" id="K1KSY3"/>
<gene>
    <name evidence="1" type="ORF">B879_04150</name>
</gene>
<sequence length="150" mass="17984">MKDLKNEINELSKLSPHDVNEYTAKGNEIENKFNQMPMDEVRQHFRPLIEKKNPKKKDWMTNKDFDIFLRRSFGGETDLPKPKITLGHGAKYALVKLFYLFYDKCQIEYYNQNRNKEPFLNLLKDAFLTKEFDDLDTSNFKKSNSNYEWN</sequence>
<comment type="caution">
    <text evidence="1">The sequence shown here is derived from an EMBL/GenBank/DDBJ whole genome shotgun (WGS) entry which is preliminary data.</text>
</comment>
<name>K1KSY3_CECL9</name>